<feature type="compositionally biased region" description="Basic and acidic residues" evidence="1">
    <location>
        <begin position="438"/>
        <end position="453"/>
    </location>
</feature>
<dbReference type="GeneID" id="36591190"/>
<dbReference type="Proteomes" id="UP000235371">
    <property type="component" value="Unassembled WGS sequence"/>
</dbReference>
<feature type="region of interest" description="Disordered" evidence="1">
    <location>
        <begin position="438"/>
        <end position="462"/>
    </location>
</feature>
<proteinExistence type="predicted"/>
<dbReference type="AlphaFoldDB" id="A0A2J6TAC2"/>
<accession>A0A2J6TAC2</accession>
<name>A0A2J6TAC2_9HELO</name>
<evidence type="ECO:0000313" key="3">
    <source>
        <dbReference type="Proteomes" id="UP000235371"/>
    </source>
</evidence>
<dbReference type="EMBL" id="KZ613803">
    <property type="protein sequence ID" value="PMD59970.1"/>
    <property type="molecule type" value="Genomic_DNA"/>
</dbReference>
<feature type="compositionally biased region" description="Basic and acidic residues" evidence="1">
    <location>
        <begin position="566"/>
        <end position="582"/>
    </location>
</feature>
<evidence type="ECO:0000256" key="1">
    <source>
        <dbReference type="SAM" id="MobiDB-lite"/>
    </source>
</evidence>
<organism evidence="2 3">
    <name type="scientific">Hyaloscypha bicolor E</name>
    <dbReference type="NCBI Taxonomy" id="1095630"/>
    <lineage>
        <taxon>Eukaryota</taxon>
        <taxon>Fungi</taxon>
        <taxon>Dikarya</taxon>
        <taxon>Ascomycota</taxon>
        <taxon>Pezizomycotina</taxon>
        <taxon>Leotiomycetes</taxon>
        <taxon>Helotiales</taxon>
        <taxon>Hyaloscyphaceae</taxon>
        <taxon>Hyaloscypha</taxon>
        <taxon>Hyaloscypha bicolor</taxon>
    </lineage>
</organism>
<gene>
    <name evidence="2" type="ORF">K444DRAFT_629823</name>
</gene>
<sequence length="669" mass="74910">MAKYEKLFREEVKNGAIHLHLKDLFMKKTERMEKAAAPLPKELHTPHMLDDEVLDKIGYTQMTNRPFYLVSQARGQQKILEFARYLSPSETFSAGLWPELSSTQRTLANKKCLVLLKKSQGGSLTSHLRKRGTCFDLAFTSCPGGAGIQPGPMALQNDPEMTGLNATLISLYNKILDLAFPDREKEAFAQSWAAEGSLTIGEDNINVSSIQVNFSRLDEAMEKGLKCKAHIHIDKNDDPTRLSIVLFLSKFPNGVFPGRFNITSAGLTCSTETFGALVFTGRHPHCGSGVGRYPESLPSDSKLRVRLPDGIEYPELDDENYPDIRINTILYPRRDCMKQGTTSLRKLSDGKALGAFVTQRAQREFEVRQCIKRNIGIDITIDELQKVFSWQNSKRETLYPRRWIIELALKYGGTRNQELADRHEATLVTGCGDKLPADDETKKKKAEDIERKKEGKQKRRETALAKGKVQCMQYIARRKKQCEGYFYPKDGVLGCKRHPEAGLLAAATKGINAVTGSRKRKLNQREERFDSEDEYDLLLNDDSYDEVEPSSDESDMEWGTEGGDSQDDHDSAPKYTDIKVNQDDGAGMQVDYPRTTPMAKLNSRIVAAVTSKPSPSPNDNSTAVADNAMLQQDLVQVPVALLKSLVSSIESLRKDVAQLTEQKSGHFSK</sequence>
<dbReference type="RefSeq" id="XP_024736874.1">
    <property type="nucleotide sequence ID" value="XM_024883113.1"/>
</dbReference>
<protein>
    <submittedName>
        <fullName evidence="2">Uncharacterized protein</fullName>
    </submittedName>
</protein>
<dbReference type="OrthoDB" id="3450125at2759"/>
<evidence type="ECO:0000313" key="2">
    <source>
        <dbReference type="EMBL" id="PMD59970.1"/>
    </source>
</evidence>
<feature type="compositionally biased region" description="Acidic residues" evidence="1">
    <location>
        <begin position="542"/>
        <end position="558"/>
    </location>
</feature>
<reference evidence="2 3" key="1">
    <citation type="submission" date="2016-04" db="EMBL/GenBank/DDBJ databases">
        <title>A degradative enzymes factory behind the ericoid mycorrhizal symbiosis.</title>
        <authorList>
            <consortium name="DOE Joint Genome Institute"/>
            <person name="Martino E."/>
            <person name="Morin E."/>
            <person name="Grelet G."/>
            <person name="Kuo A."/>
            <person name="Kohler A."/>
            <person name="Daghino S."/>
            <person name="Barry K."/>
            <person name="Choi C."/>
            <person name="Cichocki N."/>
            <person name="Clum A."/>
            <person name="Copeland A."/>
            <person name="Hainaut M."/>
            <person name="Haridas S."/>
            <person name="Labutti K."/>
            <person name="Lindquist E."/>
            <person name="Lipzen A."/>
            <person name="Khouja H.-R."/>
            <person name="Murat C."/>
            <person name="Ohm R."/>
            <person name="Olson A."/>
            <person name="Spatafora J."/>
            <person name="Veneault-Fourrey C."/>
            <person name="Henrissat B."/>
            <person name="Grigoriev I."/>
            <person name="Martin F."/>
            <person name="Perotto S."/>
        </authorList>
    </citation>
    <scope>NUCLEOTIDE SEQUENCE [LARGE SCALE GENOMIC DNA]</scope>
    <source>
        <strain evidence="2 3">E</strain>
    </source>
</reference>
<feature type="region of interest" description="Disordered" evidence="1">
    <location>
        <begin position="516"/>
        <end position="593"/>
    </location>
</feature>
<dbReference type="InParanoid" id="A0A2J6TAC2"/>
<keyword evidence="3" id="KW-1185">Reference proteome</keyword>